<organism evidence="1 2">
    <name type="scientific">Quercus rubra</name>
    <name type="common">Northern red oak</name>
    <name type="synonym">Quercus borealis</name>
    <dbReference type="NCBI Taxonomy" id="3512"/>
    <lineage>
        <taxon>Eukaryota</taxon>
        <taxon>Viridiplantae</taxon>
        <taxon>Streptophyta</taxon>
        <taxon>Embryophyta</taxon>
        <taxon>Tracheophyta</taxon>
        <taxon>Spermatophyta</taxon>
        <taxon>Magnoliopsida</taxon>
        <taxon>eudicotyledons</taxon>
        <taxon>Gunneridae</taxon>
        <taxon>Pentapetalae</taxon>
        <taxon>rosids</taxon>
        <taxon>fabids</taxon>
        <taxon>Fagales</taxon>
        <taxon>Fagaceae</taxon>
        <taxon>Quercus</taxon>
    </lineage>
</organism>
<name>A0AAN7J3L3_QUERU</name>
<reference evidence="1 2" key="1">
    <citation type="journal article" date="2023" name="G3 (Bethesda)">
        <title>A haplotype-resolved chromosome-scale genome for Quercus rubra L. provides insights into the genetics of adaptive traits for red oak species.</title>
        <authorList>
            <person name="Kapoor B."/>
            <person name="Jenkins J."/>
            <person name="Schmutz J."/>
            <person name="Zhebentyayeva T."/>
            <person name="Kuelheim C."/>
            <person name="Coggeshall M."/>
            <person name="Heim C."/>
            <person name="Lasky J.R."/>
            <person name="Leites L."/>
            <person name="Islam-Faridi N."/>
            <person name="Romero-Severson J."/>
            <person name="DeLeo V.L."/>
            <person name="Lucas S.M."/>
            <person name="Lazic D."/>
            <person name="Gailing O."/>
            <person name="Carlson J."/>
            <person name="Staton M."/>
        </authorList>
    </citation>
    <scope>NUCLEOTIDE SEQUENCE [LARGE SCALE GENOMIC DNA]</scope>
    <source>
        <strain evidence="1">Pseudo-F2</strain>
    </source>
</reference>
<evidence type="ECO:0000313" key="2">
    <source>
        <dbReference type="Proteomes" id="UP001324115"/>
    </source>
</evidence>
<gene>
    <name evidence="1" type="ORF">RGQ29_012365</name>
</gene>
<evidence type="ECO:0000313" key="1">
    <source>
        <dbReference type="EMBL" id="KAK4603818.1"/>
    </source>
</evidence>
<dbReference type="Proteomes" id="UP001324115">
    <property type="component" value="Unassembled WGS sequence"/>
</dbReference>
<dbReference type="AlphaFoldDB" id="A0AAN7J3L3"/>
<accession>A0AAN7J3L3</accession>
<dbReference type="EMBL" id="JAXUIC010000002">
    <property type="protein sequence ID" value="KAK4603818.1"/>
    <property type="molecule type" value="Genomic_DNA"/>
</dbReference>
<keyword evidence="2" id="KW-1185">Reference proteome</keyword>
<comment type="caution">
    <text evidence="1">The sequence shown here is derived from an EMBL/GenBank/DDBJ whole genome shotgun (WGS) entry which is preliminary data.</text>
</comment>
<sequence>MNLAIIGSFQHFNLTDGEDEVAVSFLRPDLGFGSMVCPFLIKHRLGFQGKSGCLWLFGVWIREYCGCVKVFVKHGVASRSGPAKEGKDDGAGVRSLVRLASRGTERARHSVVLSNRTCSNNMNRRQGSRSGVLSSPPLEPSALFRRALSCFPRILNVEVKASVLGLLLFPSEAQKSPCQLPISTPSPFYEPTNTHFKRIARAQGKKPQNCNMQAQEFRWALGFMGEGGA</sequence>
<proteinExistence type="predicted"/>
<protein>
    <submittedName>
        <fullName evidence="1">Uncharacterized protein</fullName>
    </submittedName>
</protein>